<dbReference type="InterPro" id="IPR000524">
    <property type="entry name" value="Tscrpt_reg_HTH_GntR"/>
</dbReference>
<dbReference type="SUPFAM" id="SSF46785">
    <property type="entry name" value="Winged helix' DNA-binding domain"/>
    <property type="match status" value="1"/>
</dbReference>
<dbReference type="EMBL" id="MAJD01000001">
    <property type="protein sequence ID" value="OBX37708.1"/>
    <property type="molecule type" value="Genomic_DNA"/>
</dbReference>
<evidence type="ECO:0000313" key="4">
    <source>
        <dbReference type="EMBL" id="OBX37708.1"/>
    </source>
</evidence>
<dbReference type="PANTHER" id="PTHR43537">
    <property type="entry name" value="TRANSCRIPTIONAL REGULATOR, GNTR FAMILY"/>
    <property type="match status" value="1"/>
</dbReference>
<organism evidence="4 5">
    <name type="scientific">Halomonas elongata</name>
    <dbReference type="NCBI Taxonomy" id="2746"/>
    <lineage>
        <taxon>Bacteria</taxon>
        <taxon>Pseudomonadati</taxon>
        <taxon>Pseudomonadota</taxon>
        <taxon>Gammaproteobacteria</taxon>
        <taxon>Oceanospirillales</taxon>
        <taxon>Halomonadaceae</taxon>
        <taxon>Halomonas</taxon>
    </lineage>
</organism>
<accession>A0A1B8P638</accession>
<dbReference type="AlphaFoldDB" id="A0A1B8P638"/>
<proteinExistence type="predicted"/>
<evidence type="ECO:0000256" key="2">
    <source>
        <dbReference type="ARBA" id="ARBA00023125"/>
    </source>
</evidence>
<dbReference type="SMART" id="SM00895">
    <property type="entry name" value="FCD"/>
    <property type="match status" value="1"/>
</dbReference>
<dbReference type="InterPro" id="IPR011711">
    <property type="entry name" value="GntR_C"/>
</dbReference>
<dbReference type="Gene3D" id="1.10.10.10">
    <property type="entry name" value="Winged helix-like DNA-binding domain superfamily/Winged helix DNA-binding domain"/>
    <property type="match status" value="1"/>
</dbReference>
<dbReference type="PATRIC" id="fig|2746.7.peg.2137"/>
<dbReference type="InterPro" id="IPR036388">
    <property type="entry name" value="WH-like_DNA-bd_sf"/>
</dbReference>
<sequence length="243" mass="27320">MNNAWHKEMLAEVKAGGRISDQDIVEKVRRAVLMQRLPPDTKLPEVTLGEVFGVSRSVVRKALTRLASEHVVDQRPNQVARVRAPSIEETRETFEARRLVEGEVVAQLAGQLDDEIMATLETQARQETEAYERGDEPARIEHSLTIHHLLAEHSPNRVLGAMLTDLVLRTSIVIALYKRPSLASCYLENDHPRLLDRLGKGDGEAARTCIHEHLHSLEALLDLRPRENSIDLMSILGRTAEQT</sequence>
<dbReference type="SMART" id="SM00345">
    <property type="entry name" value="HTH_GNTR"/>
    <property type="match status" value="1"/>
</dbReference>
<dbReference type="OMA" id="ADHHRMI"/>
<evidence type="ECO:0000256" key="3">
    <source>
        <dbReference type="ARBA" id="ARBA00023163"/>
    </source>
</evidence>
<dbReference type="GO" id="GO:0003677">
    <property type="term" value="F:DNA binding"/>
    <property type="evidence" value="ECO:0007669"/>
    <property type="project" value="UniProtKB-KW"/>
</dbReference>
<keyword evidence="3" id="KW-0804">Transcription</keyword>
<protein>
    <submittedName>
        <fullName evidence="4">Putative HTH-type transcriptional regulator YdfH</fullName>
    </submittedName>
</protein>
<dbReference type="Pfam" id="PF07729">
    <property type="entry name" value="FCD"/>
    <property type="match status" value="1"/>
</dbReference>
<comment type="caution">
    <text evidence="4">The sequence shown here is derived from an EMBL/GenBank/DDBJ whole genome shotgun (WGS) entry which is preliminary data.</text>
</comment>
<dbReference type="PROSITE" id="PS50949">
    <property type="entry name" value="HTH_GNTR"/>
    <property type="match status" value="1"/>
</dbReference>
<dbReference type="GeneID" id="91008822"/>
<dbReference type="Gene3D" id="1.20.120.530">
    <property type="entry name" value="GntR ligand-binding domain-like"/>
    <property type="match status" value="1"/>
</dbReference>
<dbReference type="RefSeq" id="WP_013331362.1">
    <property type="nucleotide sequence ID" value="NZ_CP087224.1"/>
</dbReference>
<gene>
    <name evidence="4" type="primary">ydfH_2</name>
    <name evidence="4" type="ORF">A8U91_02086</name>
</gene>
<dbReference type="PANTHER" id="PTHR43537:SF53">
    <property type="entry name" value="HTH-TYPE TRANSCRIPTIONAL REPRESSOR NANR"/>
    <property type="match status" value="1"/>
</dbReference>
<dbReference type="SUPFAM" id="SSF48008">
    <property type="entry name" value="GntR ligand-binding domain-like"/>
    <property type="match status" value="1"/>
</dbReference>
<dbReference type="Pfam" id="PF00392">
    <property type="entry name" value="GntR"/>
    <property type="match status" value="1"/>
</dbReference>
<keyword evidence="1" id="KW-0805">Transcription regulation</keyword>
<dbReference type="InterPro" id="IPR008920">
    <property type="entry name" value="TF_FadR/GntR_C"/>
</dbReference>
<evidence type="ECO:0000256" key="1">
    <source>
        <dbReference type="ARBA" id="ARBA00023015"/>
    </source>
</evidence>
<keyword evidence="2" id="KW-0238">DNA-binding</keyword>
<dbReference type="Proteomes" id="UP000092504">
    <property type="component" value="Unassembled WGS sequence"/>
</dbReference>
<dbReference type="InterPro" id="IPR036390">
    <property type="entry name" value="WH_DNA-bd_sf"/>
</dbReference>
<name>A0A1B8P638_HALEL</name>
<dbReference type="GO" id="GO:0003700">
    <property type="term" value="F:DNA-binding transcription factor activity"/>
    <property type="evidence" value="ECO:0007669"/>
    <property type="project" value="InterPro"/>
</dbReference>
<reference evidence="4 5" key="1">
    <citation type="submission" date="2016-06" db="EMBL/GenBank/DDBJ databases">
        <title>Genome sequence of halotolerant plant growth promoting strain of Halomonas elongata HEK1 isolated from salterns of Rann of Kutch, Gujarat, India.</title>
        <authorList>
            <person name="Gaba S."/>
            <person name="Singh R.N."/>
            <person name="Abrol S."/>
            <person name="Kaushik R."/>
            <person name="Saxena A.K."/>
        </authorList>
    </citation>
    <scope>NUCLEOTIDE SEQUENCE [LARGE SCALE GENOMIC DNA]</scope>
    <source>
        <strain evidence="4 5">HEK1</strain>
    </source>
</reference>
<evidence type="ECO:0000313" key="5">
    <source>
        <dbReference type="Proteomes" id="UP000092504"/>
    </source>
</evidence>